<name>A0A4D8PQE0_9PROT</name>
<feature type="region of interest" description="Disordered" evidence="1">
    <location>
        <begin position="48"/>
        <end position="70"/>
    </location>
</feature>
<keyword evidence="2" id="KW-0614">Plasmid</keyword>
<sequence length="70" mass="7686">MHLSTCTTDTMMHSGMQEGRMTGLLRELTGRVARTNAALAVYLRRQPDHADRCHAQAPDGWARPAGTPLP</sequence>
<evidence type="ECO:0000313" key="2">
    <source>
        <dbReference type="EMBL" id="QCN99494.1"/>
    </source>
</evidence>
<accession>A0A4D8PQE0</accession>
<protein>
    <submittedName>
        <fullName evidence="2">Uncharacterized protein</fullName>
    </submittedName>
</protein>
<geneLocation type="plasmid" evidence="2 3">
    <name>p3</name>
</geneLocation>
<dbReference type="Proteomes" id="UP000298595">
    <property type="component" value="Plasmid p3"/>
</dbReference>
<dbReference type="EMBL" id="CP032324">
    <property type="protein sequence ID" value="QCN99494.1"/>
    <property type="molecule type" value="Genomic_DNA"/>
</dbReference>
<organism evidence="2 3">
    <name type="scientific">Azospirillum argentinense</name>
    <dbReference type="NCBI Taxonomy" id="2970906"/>
    <lineage>
        <taxon>Bacteria</taxon>
        <taxon>Pseudomonadati</taxon>
        <taxon>Pseudomonadota</taxon>
        <taxon>Alphaproteobacteria</taxon>
        <taxon>Rhodospirillales</taxon>
        <taxon>Azospirillaceae</taxon>
        <taxon>Azospirillum</taxon>
    </lineage>
</organism>
<reference evidence="2 3" key="1">
    <citation type="submission" date="2018-09" db="EMBL/GenBank/DDBJ databases">
        <title>Whole genome based analysis of evolution and adaptive divergence in Indian and Brazilian strains of Azospirillum brasilense.</title>
        <authorList>
            <person name="Singh C."/>
            <person name="Tripathi A.K."/>
        </authorList>
    </citation>
    <scope>NUCLEOTIDE SEQUENCE [LARGE SCALE GENOMIC DNA]</scope>
    <source>
        <strain evidence="2 3">MTCC4035</strain>
        <plasmid evidence="2 3">p3</plasmid>
    </source>
</reference>
<proteinExistence type="predicted"/>
<evidence type="ECO:0000256" key="1">
    <source>
        <dbReference type="SAM" id="MobiDB-lite"/>
    </source>
</evidence>
<evidence type="ECO:0000313" key="3">
    <source>
        <dbReference type="Proteomes" id="UP000298595"/>
    </source>
</evidence>
<dbReference type="AlphaFoldDB" id="A0A4D8PQE0"/>
<gene>
    <name evidence="2" type="ORF">D3093_28055</name>
</gene>
<dbReference type="KEGG" id="aare:D3093_28055"/>